<dbReference type="NCBIfam" id="TIGR00507">
    <property type="entry name" value="aroE"/>
    <property type="match status" value="1"/>
</dbReference>
<evidence type="ECO:0000259" key="10">
    <source>
        <dbReference type="Pfam" id="PF08501"/>
    </source>
</evidence>
<evidence type="ECO:0000256" key="3">
    <source>
        <dbReference type="ARBA" id="ARBA00022605"/>
    </source>
</evidence>
<sequence>MIPLPNGHTRLYGIIGNPVTHSFSPSMQSAAFAEMQVDALYLPFEIAPNDLPNLLKSMRVLGVKGFNVTVPYKEKILPFLDQLTPTALALGSVNTVLYQAGKWIGHSTDGLGFVRSLEEKGWPLKGRRVLLVGSGGSAKAIAFALAEAGIGALDIINRTQPKAEGLVAQINQSYPGLARLNFDKQAYSLLVNTTSAGMDGIQSPIELHLLDQFEQVADIIYNPVQTPLLKTAKGLGLDCINGLGMLLHQGTLAFEYWTGKKAPIDTMRRTLNAHLERS</sequence>
<feature type="binding site" evidence="8">
    <location>
        <begin position="133"/>
        <end position="137"/>
    </location>
    <ligand>
        <name>NADP(+)</name>
        <dbReference type="ChEBI" id="CHEBI:58349"/>
    </ligand>
</feature>
<dbReference type="SUPFAM" id="SSF51735">
    <property type="entry name" value="NAD(P)-binding Rossmann-fold domains"/>
    <property type="match status" value="1"/>
</dbReference>
<evidence type="ECO:0000256" key="2">
    <source>
        <dbReference type="ARBA" id="ARBA00012962"/>
    </source>
</evidence>
<feature type="binding site" evidence="8">
    <location>
        <position position="249"/>
    </location>
    <ligand>
        <name>shikimate</name>
        <dbReference type="ChEBI" id="CHEBI:36208"/>
    </ligand>
</feature>
<dbReference type="Gene3D" id="3.40.50.10860">
    <property type="entry name" value="Leucine Dehydrogenase, chain A, domain 1"/>
    <property type="match status" value="1"/>
</dbReference>
<evidence type="ECO:0000313" key="12">
    <source>
        <dbReference type="EMBL" id="OGG94894.1"/>
    </source>
</evidence>
<keyword evidence="3 8" id="KW-0028">Amino-acid biosynthesis</keyword>
<dbReference type="HAMAP" id="MF_00222">
    <property type="entry name" value="Shikimate_DH_AroE"/>
    <property type="match status" value="1"/>
</dbReference>
<evidence type="ECO:0000259" key="9">
    <source>
        <dbReference type="Pfam" id="PF01488"/>
    </source>
</evidence>
<dbReference type="CDD" id="cd01065">
    <property type="entry name" value="NAD_bind_Shikimate_DH"/>
    <property type="match status" value="1"/>
</dbReference>
<name>A0A1F6G9X2_9PROT</name>
<comment type="similarity">
    <text evidence="8">Belongs to the shikimate dehydrogenase family.</text>
</comment>
<dbReference type="AlphaFoldDB" id="A0A1F6G9X2"/>
<feature type="binding site" evidence="8">
    <location>
        <position position="109"/>
    </location>
    <ligand>
        <name>shikimate</name>
        <dbReference type="ChEBI" id="CHEBI:36208"/>
    </ligand>
</feature>
<feature type="binding site" evidence="8">
    <location>
        <position position="221"/>
    </location>
    <ligand>
        <name>shikimate</name>
        <dbReference type="ChEBI" id="CHEBI:36208"/>
    </ligand>
</feature>
<evidence type="ECO:0000256" key="4">
    <source>
        <dbReference type="ARBA" id="ARBA00022857"/>
    </source>
</evidence>
<dbReference type="UniPathway" id="UPA00053">
    <property type="reaction ID" value="UER00087"/>
</dbReference>
<proteinExistence type="inferred from homology"/>
<dbReference type="EC" id="1.1.1.25" evidence="2 8"/>
<dbReference type="Pfam" id="PF01488">
    <property type="entry name" value="Shikimate_DH"/>
    <property type="match status" value="1"/>
</dbReference>
<comment type="catalytic activity">
    <reaction evidence="7 8">
        <text>shikimate + NADP(+) = 3-dehydroshikimate + NADPH + H(+)</text>
        <dbReference type="Rhea" id="RHEA:17737"/>
        <dbReference type="ChEBI" id="CHEBI:15378"/>
        <dbReference type="ChEBI" id="CHEBI:16630"/>
        <dbReference type="ChEBI" id="CHEBI:36208"/>
        <dbReference type="ChEBI" id="CHEBI:57783"/>
        <dbReference type="ChEBI" id="CHEBI:58349"/>
        <dbReference type="EC" id="1.1.1.25"/>
    </reaction>
</comment>
<feature type="domain" description="Shikimate dehydrogenase substrate binding N-terminal" evidence="10">
    <location>
        <begin position="14"/>
        <end position="96"/>
    </location>
</feature>
<dbReference type="Pfam" id="PF08501">
    <property type="entry name" value="Shikimate_dh_N"/>
    <property type="match status" value="1"/>
</dbReference>
<dbReference type="PANTHER" id="PTHR21089:SF1">
    <property type="entry name" value="BIFUNCTIONAL 3-DEHYDROQUINATE DEHYDRATASE_SHIKIMATE DEHYDROGENASE, CHLOROPLASTIC"/>
    <property type="match status" value="1"/>
</dbReference>
<evidence type="ECO:0000313" key="13">
    <source>
        <dbReference type="Proteomes" id="UP000178449"/>
    </source>
</evidence>
<comment type="subunit">
    <text evidence="8">Homodimer.</text>
</comment>
<dbReference type="InterPro" id="IPR011342">
    <property type="entry name" value="Shikimate_DH"/>
</dbReference>
<dbReference type="InterPro" id="IPR022893">
    <property type="entry name" value="Shikimate_DH_fam"/>
</dbReference>
<reference evidence="12 13" key="1">
    <citation type="journal article" date="2016" name="Nat. Commun.">
        <title>Thousands of microbial genomes shed light on interconnected biogeochemical processes in an aquifer system.</title>
        <authorList>
            <person name="Anantharaman K."/>
            <person name="Brown C.T."/>
            <person name="Hug L.A."/>
            <person name="Sharon I."/>
            <person name="Castelle C.J."/>
            <person name="Probst A.J."/>
            <person name="Thomas B.C."/>
            <person name="Singh A."/>
            <person name="Wilkins M.J."/>
            <person name="Karaoz U."/>
            <person name="Brodie E.L."/>
            <person name="Williams K.H."/>
            <person name="Hubbard S.S."/>
            <person name="Banfield J.F."/>
        </authorList>
    </citation>
    <scope>NUCLEOTIDE SEQUENCE [LARGE SCALE GENOMIC DNA]</scope>
</reference>
<comment type="pathway">
    <text evidence="1 8">Metabolic intermediate biosynthesis; chorismate biosynthesis; chorismate from D-erythrose 4-phosphate and phosphoenolpyruvate: step 4/7.</text>
</comment>
<dbReference type="Pfam" id="PF18317">
    <property type="entry name" value="SDH_C"/>
    <property type="match status" value="1"/>
</dbReference>
<dbReference type="GO" id="GO:0005829">
    <property type="term" value="C:cytosol"/>
    <property type="evidence" value="ECO:0007669"/>
    <property type="project" value="TreeGrafter"/>
</dbReference>
<evidence type="ECO:0000256" key="6">
    <source>
        <dbReference type="ARBA" id="ARBA00023141"/>
    </source>
</evidence>
<dbReference type="InterPro" id="IPR013708">
    <property type="entry name" value="Shikimate_DH-bd_N"/>
</dbReference>
<feature type="binding site" evidence="8">
    <location>
        <position position="94"/>
    </location>
    <ligand>
        <name>shikimate</name>
        <dbReference type="ChEBI" id="CHEBI:36208"/>
    </ligand>
</feature>
<dbReference type="InterPro" id="IPR046346">
    <property type="entry name" value="Aminoacid_DH-like_N_sf"/>
</dbReference>
<feature type="binding site" evidence="8">
    <location>
        <begin position="157"/>
        <end position="162"/>
    </location>
    <ligand>
        <name>NADP(+)</name>
        <dbReference type="ChEBI" id="CHEBI:58349"/>
    </ligand>
</feature>
<accession>A0A1F6G9X2</accession>
<dbReference type="PANTHER" id="PTHR21089">
    <property type="entry name" value="SHIKIMATE DEHYDROGENASE"/>
    <property type="match status" value="1"/>
</dbReference>
<evidence type="ECO:0000256" key="8">
    <source>
        <dbReference type="HAMAP-Rule" id="MF_00222"/>
    </source>
</evidence>
<keyword evidence="5 8" id="KW-0560">Oxidoreductase</keyword>
<dbReference type="NCBIfam" id="NF001319">
    <property type="entry name" value="PRK00258.3-3"/>
    <property type="match status" value="1"/>
</dbReference>
<evidence type="ECO:0000256" key="7">
    <source>
        <dbReference type="ARBA" id="ARBA00049442"/>
    </source>
</evidence>
<dbReference type="GO" id="GO:0008652">
    <property type="term" value="P:amino acid biosynthetic process"/>
    <property type="evidence" value="ECO:0007669"/>
    <property type="project" value="UniProtKB-KW"/>
</dbReference>
<evidence type="ECO:0000259" key="11">
    <source>
        <dbReference type="Pfam" id="PF18317"/>
    </source>
</evidence>
<dbReference type="GO" id="GO:0050661">
    <property type="term" value="F:NADP binding"/>
    <property type="evidence" value="ECO:0007669"/>
    <property type="project" value="InterPro"/>
</dbReference>
<dbReference type="GO" id="GO:0004764">
    <property type="term" value="F:shikimate 3-dehydrogenase (NADP+) activity"/>
    <property type="evidence" value="ECO:0007669"/>
    <property type="project" value="UniProtKB-UniRule"/>
</dbReference>
<dbReference type="InterPro" id="IPR036291">
    <property type="entry name" value="NAD(P)-bd_dom_sf"/>
</dbReference>
<evidence type="ECO:0000256" key="1">
    <source>
        <dbReference type="ARBA" id="ARBA00004871"/>
    </source>
</evidence>
<feature type="active site" description="Proton acceptor" evidence="8">
    <location>
        <position position="73"/>
    </location>
</feature>
<dbReference type="Proteomes" id="UP000178449">
    <property type="component" value="Unassembled WGS sequence"/>
</dbReference>
<feature type="binding site" evidence="8">
    <location>
        <position position="242"/>
    </location>
    <ligand>
        <name>NADP(+)</name>
        <dbReference type="ChEBI" id="CHEBI:58349"/>
    </ligand>
</feature>
<feature type="binding site" evidence="8">
    <location>
        <position position="219"/>
    </location>
    <ligand>
        <name>NADP(+)</name>
        <dbReference type="ChEBI" id="CHEBI:58349"/>
    </ligand>
</feature>
<gene>
    <name evidence="8" type="primary">aroE</name>
    <name evidence="12" type="ORF">A2527_05160</name>
</gene>
<dbReference type="InterPro" id="IPR041121">
    <property type="entry name" value="SDH_C"/>
</dbReference>
<organism evidence="12 13">
    <name type="scientific">Candidatus Lambdaproteobacteria bacterium RIFOXYD2_FULL_50_16</name>
    <dbReference type="NCBI Taxonomy" id="1817772"/>
    <lineage>
        <taxon>Bacteria</taxon>
        <taxon>Pseudomonadati</taxon>
        <taxon>Pseudomonadota</taxon>
        <taxon>Candidatus Lambdaproteobacteria</taxon>
    </lineage>
</organism>
<dbReference type="GO" id="GO:0019632">
    <property type="term" value="P:shikimate metabolic process"/>
    <property type="evidence" value="ECO:0007669"/>
    <property type="project" value="InterPro"/>
</dbReference>
<comment type="caution">
    <text evidence="8">Lacks conserved residue(s) required for the propagation of feature annotation.</text>
</comment>
<dbReference type="GO" id="GO:0009423">
    <property type="term" value="P:chorismate biosynthetic process"/>
    <property type="evidence" value="ECO:0007669"/>
    <property type="project" value="UniProtKB-UniRule"/>
</dbReference>
<dbReference type="STRING" id="1817772.A2527_05160"/>
<feature type="binding site" evidence="8">
    <location>
        <position position="69"/>
    </location>
    <ligand>
        <name>shikimate</name>
        <dbReference type="ChEBI" id="CHEBI:36208"/>
    </ligand>
</feature>
<feature type="domain" description="Quinate/shikimate 5-dehydrogenase/glutamyl-tRNA reductase" evidence="9">
    <location>
        <begin position="123"/>
        <end position="183"/>
    </location>
</feature>
<dbReference type="EMBL" id="MFNE01000032">
    <property type="protein sequence ID" value="OGG94894.1"/>
    <property type="molecule type" value="Genomic_DNA"/>
</dbReference>
<dbReference type="GO" id="GO:0009073">
    <property type="term" value="P:aromatic amino acid family biosynthetic process"/>
    <property type="evidence" value="ECO:0007669"/>
    <property type="project" value="UniProtKB-KW"/>
</dbReference>
<protein>
    <recommendedName>
        <fullName evidence="2 8">Shikimate dehydrogenase (NADP(+))</fullName>
        <shortName evidence="8">SDH</shortName>
        <ecNumber evidence="2 8">1.1.1.25</ecNumber>
    </recommendedName>
</protein>
<comment type="function">
    <text evidence="8">Involved in the biosynthesis of the chorismate, which leads to the biosynthesis of aromatic amino acids. Catalyzes the reversible NADPH linked reduction of 3-dehydroshikimate (DHSA) to yield shikimate (SA).</text>
</comment>
<evidence type="ECO:0000256" key="5">
    <source>
        <dbReference type="ARBA" id="ARBA00023002"/>
    </source>
</evidence>
<dbReference type="InterPro" id="IPR006151">
    <property type="entry name" value="Shikm_DH/Glu-tRNA_Rdtase"/>
</dbReference>
<dbReference type="Gene3D" id="3.40.50.720">
    <property type="entry name" value="NAD(P)-binding Rossmann-like Domain"/>
    <property type="match status" value="1"/>
</dbReference>
<feature type="domain" description="SDH C-terminal" evidence="11">
    <location>
        <begin position="242"/>
        <end position="271"/>
    </location>
</feature>
<keyword evidence="6 8" id="KW-0057">Aromatic amino acid biosynthesis</keyword>
<dbReference type="SUPFAM" id="SSF53223">
    <property type="entry name" value="Aminoacid dehydrogenase-like, N-terminal domain"/>
    <property type="match status" value="1"/>
</dbReference>
<keyword evidence="4 8" id="KW-0521">NADP</keyword>
<feature type="binding site" evidence="8">
    <location>
        <begin position="22"/>
        <end position="24"/>
    </location>
    <ligand>
        <name>shikimate</name>
        <dbReference type="ChEBI" id="CHEBI:36208"/>
    </ligand>
</feature>
<comment type="caution">
    <text evidence="12">The sequence shown here is derived from an EMBL/GenBank/DDBJ whole genome shotgun (WGS) entry which is preliminary data.</text>
</comment>